<organism>
    <name type="scientific">Culex quinquefasciatus</name>
    <name type="common">Southern house mosquito</name>
    <name type="synonym">Culex pungens</name>
    <dbReference type="NCBI Taxonomy" id="7176"/>
    <lineage>
        <taxon>Eukaryota</taxon>
        <taxon>Metazoa</taxon>
        <taxon>Ecdysozoa</taxon>
        <taxon>Arthropoda</taxon>
        <taxon>Hexapoda</taxon>
        <taxon>Insecta</taxon>
        <taxon>Pterygota</taxon>
        <taxon>Neoptera</taxon>
        <taxon>Endopterygota</taxon>
        <taxon>Diptera</taxon>
        <taxon>Nematocera</taxon>
        <taxon>Culicoidea</taxon>
        <taxon>Culicidae</taxon>
        <taxon>Culicinae</taxon>
        <taxon>Culicini</taxon>
        <taxon>Culex</taxon>
        <taxon>Culex</taxon>
    </lineage>
</organism>
<dbReference type="KEGG" id="cqu:CpipJ_CPIJ017052"/>
<dbReference type="VEuPathDB" id="VectorBase:CPIJ017052"/>
<feature type="region of interest" description="Disordered" evidence="1">
    <location>
        <begin position="1"/>
        <end position="46"/>
    </location>
</feature>
<dbReference type="EnsemblMetazoa" id="CPIJ017052-RA">
    <property type="protein sequence ID" value="CPIJ017052-PA"/>
    <property type="gene ID" value="CPIJ017052"/>
</dbReference>
<dbReference type="InParanoid" id="B0XCZ7"/>
<name>B0XCZ7_CULQU</name>
<sequence length="299" mass="32599">MANSIRSTSLAQEKGHGGSKGTQMNFKSKDAPRTWSGSTARQPTLKPEMAVLCATSLTDENVTVGHPAASRPAPESQRLPAGIFVGGSSVQGARDFRSAAHSTVNQPPPPLQPNGHDGIAGRGLDAKERLKLRGGTVKEDGTQEGRAPAAEAGLGYSTVKDYPQQRCMESFSKMSGGGLWIRIRSRIFLASQLYHLEMVQVQSVPAEPVQRELRTWVLELRLATCNHRHPNGGTHREGRRNRYRSDIINETERNLQDALHVTRTSCSNLVFSRVALTNKQIQIPYCAVAQAPSTIVDDV</sequence>
<keyword evidence="4" id="KW-1185">Reference proteome</keyword>
<evidence type="ECO:0000313" key="3">
    <source>
        <dbReference type="EnsemblMetazoa" id="CPIJ017052-PA"/>
    </source>
</evidence>
<evidence type="ECO:0000313" key="2">
    <source>
        <dbReference type="EMBL" id="EDS45192.1"/>
    </source>
</evidence>
<dbReference type="HOGENOM" id="CLU_931422_0_0_1"/>
<gene>
    <name evidence="3" type="primary">6051022</name>
    <name evidence="2" type="ORF">CpipJ_CPIJ017052</name>
</gene>
<feature type="compositionally biased region" description="Polar residues" evidence="1">
    <location>
        <begin position="1"/>
        <end position="11"/>
    </location>
</feature>
<protein>
    <submittedName>
        <fullName evidence="2 3">Chaperonin</fullName>
    </submittedName>
</protein>
<reference evidence="2" key="1">
    <citation type="submission" date="2007-03" db="EMBL/GenBank/DDBJ databases">
        <title>Annotation of Culex pipiens quinquefasciatus.</title>
        <authorList>
            <consortium name="The Broad Institute Genome Sequencing Platform"/>
            <person name="Atkinson P.W."/>
            <person name="Hemingway J."/>
            <person name="Christensen B.M."/>
            <person name="Higgs S."/>
            <person name="Kodira C."/>
            <person name="Hannick L."/>
            <person name="Megy K."/>
            <person name="O'Leary S."/>
            <person name="Pearson M."/>
            <person name="Haas B.J."/>
            <person name="Mauceli E."/>
            <person name="Wortman J.R."/>
            <person name="Lee N.H."/>
            <person name="Guigo R."/>
            <person name="Stanke M."/>
            <person name="Alvarado L."/>
            <person name="Amedeo P."/>
            <person name="Antoine C.H."/>
            <person name="Arensburger P."/>
            <person name="Bidwell S.L."/>
            <person name="Crawford M."/>
            <person name="Camaro F."/>
            <person name="Devon K."/>
            <person name="Engels R."/>
            <person name="Hammond M."/>
            <person name="Howarth C."/>
            <person name="Koehrsen M."/>
            <person name="Lawson D."/>
            <person name="Montgomery P."/>
            <person name="Nene V."/>
            <person name="Nusbaum C."/>
            <person name="Puiu D."/>
            <person name="Romero-Severson J."/>
            <person name="Severson D.W."/>
            <person name="Shumway M."/>
            <person name="Sisk P."/>
            <person name="Stolte C."/>
            <person name="Zeng Q."/>
            <person name="Eisenstadt E."/>
            <person name="Fraser-Liggett C."/>
            <person name="Strausberg R."/>
            <person name="Galagan J."/>
            <person name="Birren B."/>
            <person name="Collins F.H."/>
        </authorList>
    </citation>
    <scope>NUCLEOTIDE SEQUENCE [LARGE SCALE GENOMIC DNA]</scope>
    <source>
        <strain evidence="2">JHB</strain>
    </source>
</reference>
<proteinExistence type="predicted"/>
<evidence type="ECO:0000256" key="1">
    <source>
        <dbReference type="SAM" id="MobiDB-lite"/>
    </source>
</evidence>
<accession>B0XCZ7</accession>
<evidence type="ECO:0000313" key="4">
    <source>
        <dbReference type="Proteomes" id="UP000002320"/>
    </source>
</evidence>
<dbReference type="AlphaFoldDB" id="B0XCZ7"/>
<dbReference type="EMBL" id="DS232730">
    <property type="protein sequence ID" value="EDS45192.1"/>
    <property type="molecule type" value="Genomic_DNA"/>
</dbReference>
<dbReference type="Proteomes" id="UP000002320">
    <property type="component" value="Unassembled WGS sequence"/>
</dbReference>
<reference evidence="3" key="2">
    <citation type="submission" date="2020-05" db="UniProtKB">
        <authorList>
            <consortium name="EnsemblMetazoa"/>
        </authorList>
    </citation>
    <scope>IDENTIFICATION</scope>
    <source>
        <strain evidence="3">JHB</strain>
    </source>
</reference>